<protein>
    <recommendedName>
        <fullName evidence="4">Transmembrane protein</fullName>
    </recommendedName>
</protein>
<keyword evidence="1" id="KW-1133">Transmembrane helix</keyword>
<organism evidence="2 3">
    <name type="scientific">Clostridium zeae</name>
    <dbReference type="NCBI Taxonomy" id="2759022"/>
    <lineage>
        <taxon>Bacteria</taxon>
        <taxon>Bacillati</taxon>
        <taxon>Bacillota</taxon>
        <taxon>Clostridia</taxon>
        <taxon>Eubacteriales</taxon>
        <taxon>Clostridiaceae</taxon>
        <taxon>Clostridium</taxon>
    </lineage>
</organism>
<name>A0ABQ1E977_9CLOT</name>
<gene>
    <name evidence="2" type="ORF">CSC2_18580</name>
</gene>
<reference evidence="2 3" key="1">
    <citation type="journal article" date="2021" name="Int. J. Syst. Evol. Microbiol.">
        <title>Clostridium zeae sp. nov., isolated from corn silage.</title>
        <authorList>
            <person name="Kobayashi H."/>
            <person name="Tanizawa Y."/>
            <person name="Yagura M."/>
            <person name="Sakamoto M."/>
            <person name="Ohkuma M."/>
            <person name="Tohno M."/>
        </authorList>
    </citation>
    <scope>NUCLEOTIDE SEQUENCE [LARGE SCALE GENOMIC DNA]</scope>
    <source>
        <strain evidence="2 3">CSC2</strain>
    </source>
</reference>
<feature type="transmembrane region" description="Helical" evidence="1">
    <location>
        <begin position="6"/>
        <end position="29"/>
    </location>
</feature>
<evidence type="ECO:0000313" key="2">
    <source>
        <dbReference type="EMBL" id="GFZ31332.1"/>
    </source>
</evidence>
<dbReference type="Proteomes" id="UP000663802">
    <property type="component" value="Unassembled WGS sequence"/>
</dbReference>
<accession>A0ABQ1E977</accession>
<evidence type="ECO:0008006" key="4">
    <source>
        <dbReference type="Google" id="ProtNLM"/>
    </source>
</evidence>
<evidence type="ECO:0000313" key="3">
    <source>
        <dbReference type="Proteomes" id="UP000663802"/>
    </source>
</evidence>
<dbReference type="RefSeq" id="WP_206869504.1">
    <property type="nucleotide sequence ID" value="NZ_BMBA01000001.1"/>
</dbReference>
<keyword evidence="1" id="KW-0812">Transmembrane</keyword>
<comment type="caution">
    <text evidence="2">The sequence shown here is derived from an EMBL/GenBank/DDBJ whole genome shotgun (WGS) entry which is preliminary data.</text>
</comment>
<keyword evidence="3" id="KW-1185">Reference proteome</keyword>
<keyword evidence="1" id="KW-0472">Membrane</keyword>
<dbReference type="EMBL" id="BMBA01000001">
    <property type="protein sequence ID" value="GFZ31332.1"/>
    <property type="molecule type" value="Genomic_DNA"/>
</dbReference>
<evidence type="ECO:0000256" key="1">
    <source>
        <dbReference type="SAM" id="Phobius"/>
    </source>
</evidence>
<proteinExistence type="predicted"/>
<sequence>MKKPLIISFIAIILLIPFTIAFFYIWFAIGMISASSAHSIKLPWVNQYKTCINSKFPVIKDITIYERQGRVRFDFKVPSDMTLDQCKDVAKETKDFITNTNGMKNLLNDQSMEQNNICLTFNLKKTTYVFECPHSVQTKDPTDNPNEYEENNYKIWYLQVKDEPEIKLEF</sequence>